<evidence type="ECO:0000313" key="3">
    <source>
        <dbReference type="Proteomes" id="UP000306825"/>
    </source>
</evidence>
<feature type="domain" description="Nucleoside phosphorylase" evidence="1">
    <location>
        <begin position="104"/>
        <end position="168"/>
    </location>
</feature>
<evidence type="ECO:0000313" key="2">
    <source>
        <dbReference type="EMBL" id="QCT93849.1"/>
    </source>
</evidence>
<accession>A0ABX5VAH5</accession>
<keyword evidence="3" id="KW-1185">Reference proteome</keyword>
<dbReference type="Gene3D" id="3.40.50.1580">
    <property type="entry name" value="Nucleoside phosphorylase domain"/>
    <property type="match status" value="1"/>
</dbReference>
<proteinExistence type="predicted"/>
<dbReference type="Pfam" id="PF01048">
    <property type="entry name" value="PNP_UDP_1"/>
    <property type="match status" value="1"/>
</dbReference>
<organism evidence="2 3">
    <name type="scientific">Caminibacter mediatlanticus TB-2</name>
    <dbReference type="NCBI Taxonomy" id="391592"/>
    <lineage>
        <taxon>Bacteria</taxon>
        <taxon>Pseudomonadati</taxon>
        <taxon>Campylobacterota</taxon>
        <taxon>Epsilonproteobacteria</taxon>
        <taxon>Nautiliales</taxon>
        <taxon>Nautiliaceae</taxon>
        <taxon>Caminibacter</taxon>
    </lineage>
</organism>
<dbReference type="SUPFAM" id="SSF53167">
    <property type="entry name" value="Purine and uridine phosphorylases"/>
    <property type="match status" value="1"/>
</dbReference>
<protein>
    <submittedName>
        <fullName evidence="2">Purine-nucleoside phosphorylase</fullName>
    </submittedName>
</protein>
<dbReference type="EMBL" id="CP040463">
    <property type="protein sequence ID" value="QCT93849.1"/>
    <property type="molecule type" value="Genomic_DNA"/>
</dbReference>
<dbReference type="RefSeq" id="WP_138322828.1">
    <property type="nucleotide sequence ID" value="NZ_CP040463.1"/>
</dbReference>
<dbReference type="InterPro" id="IPR035994">
    <property type="entry name" value="Nucleoside_phosphorylase_sf"/>
</dbReference>
<gene>
    <name evidence="2" type="ORF">FE773_01225</name>
</gene>
<evidence type="ECO:0000259" key="1">
    <source>
        <dbReference type="Pfam" id="PF01048"/>
    </source>
</evidence>
<dbReference type="InterPro" id="IPR000845">
    <property type="entry name" value="Nucleoside_phosphorylase_d"/>
</dbReference>
<dbReference type="Proteomes" id="UP000306825">
    <property type="component" value="Chromosome"/>
</dbReference>
<name>A0ABX5VAH5_9BACT</name>
<reference evidence="2 3" key="1">
    <citation type="submission" date="2019-05" db="EMBL/GenBank/DDBJ databases">
        <title>A comparative analysis of the Nautiliaceae.</title>
        <authorList>
            <person name="Grosche A."/>
            <person name="Smedile F."/>
            <person name="Vetriani C."/>
        </authorList>
    </citation>
    <scope>NUCLEOTIDE SEQUENCE [LARGE SCALE GENOMIC DNA]</scope>
    <source>
        <strain evidence="2 3">TB-2</strain>
    </source>
</reference>
<sequence length="177" mass="20380">MIISAGNKEIFDFAYPIGIGMIESAINLTRLCLFNKPYYLIFIGSAGSYGKLRIFDIFETSSASNIEHCFLKKECYTPIDNLIKNENVSRETIVNSSNYITTSTLLSKAYLHLGIDAENMEFYSVLKVAKEFEIPIKGIFIITNYCYENAHNEYLKNIDKAKEKLKDYLIMKKYIKE</sequence>